<evidence type="ECO:0000256" key="2">
    <source>
        <dbReference type="SAM" id="SignalP"/>
    </source>
</evidence>
<keyword evidence="4" id="KW-1185">Reference proteome</keyword>
<gene>
    <name evidence="3" type="ORF">ACH3YB_38220</name>
</gene>
<dbReference type="Proteomes" id="UP001610810">
    <property type="component" value="Unassembled WGS sequence"/>
</dbReference>
<accession>A0ABW7SB18</accession>
<dbReference type="InterPro" id="IPR007410">
    <property type="entry name" value="LpqE-like"/>
</dbReference>
<organism evidence="3 4">
    <name type="scientific">Streptomyces tendae</name>
    <dbReference type="NCBI Taxonomy" id="1932"/>
    <lineage>
        <taxon>Bacteria</taxon>
        <taxon>Bacillati</taxon>
        <taxon>Actinomycetota</taxon>
        <taxon>Actinomycetes</taxon>
        <taxon>Kitasatosporales</taxon>
        <taxon>Streptomycetaceae</taxon>
        <taxon>Streptomyces</taxon>
    </lineage>
</organism>
<sequence length="252" mass="24441">MSSSLRRGALAAAAIAFSIASLAACGAGHNAQTLEIKPDNAATSVGDIKIQNAVVITQPDLESTGPAVVSATLFNGSDKDQTLESVTVAGTDKSAELKPAKGEKGDLTVPAGGSLILGGKDNAAAVLPSSREAVRDGNAQKITFTFSETGAVSLRAFVVPAESFFSEWGPSETPAAPGASAEPSGEASAETSGEPADGESSGTPADGRTAGAGESTGASSNEANGTGTDAGTGTGTDAGTGTGTDAGTEAGH</sequence>
<protein>
    <submittedName>
        <fullName evidence="3">DUF461 domain-containing protein</fullName>
    </submittedName>
</protein>
<name>A0ABW7SB18_STRTE</name>
<reference evidence="3 4" key="1">
    <citation type="submission" date="2024-10" db="EMBL/GenBank/DDBJ databases">
        <authorList>
            <person name="Wannawong T."/>
            <person name="Kuncharoen N."/>
            <person name="Mhuantong W."/>
        </authorList>
    </citation>
    <scope>NUCLEOTIDE SEQUENCE [LARGE SCALE GENOMIC DNA]</scope>
    <source>
        <strain evidence="3 4">CALK1-4</strain>
    </source>
</reference>
<dbReference type="SUPFAM" id="SSF110087">
    <property type="entry name" value="DR1885-like metal-binding protein"/>
    <property type="match status" value="1"/>
</dbReference>
<dbReference type="EMBL" id="JBIQWK010000019">
    <property type="protein sequence ID" value="MFI0577471.1"/>
    <property type="molecule type" value="Genomic_DNA"/>
</dbReference>
<feature type="chain" id="PRO_5046245114" evidence="2">
    <location>
        <begin position="24"/>
        <end position="252"/>
    </location>
</feature>
<dbReference type="Pfam" id="PF04314">
    <property type="entry name" value="PCuAC"/>
    <property type="match status" value="1"/>
</dbReference>
<feature type="compositionally biased region" description="Gly residues" evidence="1">
    <location>
        <begin position="228"/>
        <end position="244"/>
    </location>
</feature>
<evidence type="ECO:0000256" key="1">
    <source>
        <dbReference type="SAM" id="MobiDB-lite"/>
    </source>
</evidence>
<proteinExistence type="predicted"/>
<evidence type="ECO:0000313" key="4">
    <source>
        <dbReference type="Proteomes" id="UP001610810"/>
    </source>
</evidence>
<dbReference type="PROSITE" id="PS51257">
    <property type="entry name" value="PROKAR_LIPOPROTEIN"/>
    <property type="match status" value="1"/>
</dbReference>
<keyword evidence="2" id="KW-0732">Signal</keyword>
<dbReference type="RefSeq" id="WP_398353736.1">
    <property type="nucleotide sequence ID" value="NZ_JBIQWK010000019.1"/>
</dbReference>
<feature type="compositionally biased region" description="Low complexity" evidence="1">
    <location>
        <begin position="169"/>
        <end position="195"/>
    </location>
</feature>
<feature type="region of interest" description="Disordered" evidence="1">
    <location>
        <begin position="166"/>
        <end position="252"/>
    </location>
</feature>
<evidence type="ECO:0000313" key="3">
    <source>
        <dbReference type="EMBL" id="MFI0577471.1"/>
    </source>
</evidence>
<dbReference type="InterPro" id="IPR036182">
    <property type="entry name" value="PCuAC_sf"/>
</dbReference>
<comment type="caution">
    <text evidence="3">The sequence shown here is derived from an EMBL/GenBank/DDBJ whole genome shotgun (WGS) entry which is preliminary data.</text>
</comment>
<feature type="signal peptide" evidence="2">
    <location>
        <begin position="1"/>
        <end position="23"/>
    </location>
</feature>